<dbReference type="Proteomes" id="UP000069850">
    <property type="component" value="Chromosome 1"/>
</dbReference>
<dbReference type="RefSeq" id="WP_074174999.1">
    <property type="nucleotide sequence ID" value="NZ_BSDU01000003.1"/>
</dbReference>
<evidence type="ECO:0000256" key="2">
    <source>
        <dbReference type="ARBA" id="ARBA00022980"/>
    </source>
</evidence>
<dbReference type="PANTHER" id="PTHR10394">
    <property type="entry name" value="40S RIBOSOMAL PROTEIN S8"/>
    <property type="match status" value="1"/>
</dbReference>
<dbReference type="GO" id="GO:0006412">
    <property type="term" value="P:translation"/>
    <property type="evidence" value="ECO:0007669"/>
    <property type="project" value="UniProtKB-UniRule"/>
</dbReference>
<keyword evidence="2 5" id="KW-0689">Ribosomal protein</keyword>
<organism evidence="7 9">
    <name type="scientific">Methanoculleus bourgensis</name>
    <dbReference type="NCBI Taxonomy" id="83986"/>
    <lineage>
        <taxon>Archaea</taxon>
        <taxon>Methanobacteriati</taxon>
        <taxon>Methanobacteriota</taxon>
        <taxon>Stenosarchaea group</taxon>
        <taxon>Methanomicrobia</taxon>
        <taxon>Methanomicrobiales</taxon>
        <taxon>Methanomicrobiaceae</taxon>
        <taxon>Methanoculleus</taxon>
    </lineage>
</organism>
<comment type="subunit">
    <text evidence="5">Part of the 30S ribosomal subunit.</text>
</comment>
<feature type="region of interest" description="Disordered" evidence="6">
    <location>
        <begin position="1"/>
        <end position="41"/>
    </location>
</feature>
<comment type="similarity">
    <text evidence="1 5">Belongs to the eukaryotic ribosomal protein eS8 family.</text>
</comment>
<dbReference type="KEGG" id="mema:MMAB1_0543"/>
<sequence>MQWQGRSVRKPTGGRYHTSQGKKRSEIGRAPAETHIGEERKRVIRTYGGNQKVRALRMDYAAVADPATGETRKAKIEAVEANSANPNYVRRGLLTRGAIIRTDMGRARIVSRPGQDGVVNAVLLA</sequence>
<dbReference type="InterPro" id="IPR020919">
    <property type="entry name" value="Ribosomal_protein_eS8_arc"/>
</dbReference>
<evidence type="ECO:0000313" key="7">
    <source>
        <dbReference type="EMBL" id="CVK31760.1"/>
    </source>
</evidence>
<keyword evidence="3 5" id="KW-0687">Ribonucleoprotein</keyword>
<accession>A0A0X3BIX6</accession>
<name>A0A0X3BIX6_9EURY</name>
<dbReference type="GeneID" id="32210313"/>
<evidence type="ECO:0000256" key="1">
    <source>
        <dbReference type="ARBA" id="ARBA00005257"/>
    </source>
</evidence>
<evidence type="ECO:0000313" key="8">
    <source>
        <dbReference type="EMBL" id="NQS79168.1"/>
    </source>
</evidence>
<evidence type="ECO:0000256" key="3">
    <source>
        <dbReference type="ARBA" id="ARBA00023274"/>
    </source>
</evidence>
<reference evidence="8" key="2">
    <citation type="submission" date="2020-05" db="EMBL/GenBank/DDBJ databases">
        <title>The first insight into the ecology of ammonia-tolerant syntrophic propionate oxidizing bacteria.</title>
        <authorList>
            <person name="Singh A."/>
            <person name="Schnurer A."/>
            <person name="Westerholm M."/>
        </authorList>
    </citation>
    <scope>NUCLEOTIDE SEQUENCE</scope>
    <source>
        <strain evidence="8">MAG54</strain>
    </source>
</reference>
<dbReference type="OrthoDB" id="372305at2157"/>
<proteinExistence type="inferred from homology"/>
<dbReference type="CDD" id="cd11382">
    <property type="entry name" value="Ribosomal_S8e"/>
    <property type="match status" value="1"/>
</dbReference>
<dbReference type="HAMAP" id="MF_00029">
    <property type="entry name" value="Ribosomal_eS8"/>
    <property type="match status" value="1"/>
</dbReference>
<dbReference type="Pfam" id="PF01201">
    <property type="entry name" value="Ribosomal_S8e"/>
    <property type="match status" value="1"/>
</dbReference>
<dbReference type="Gene3D" id="3.10.290.70">
    <property type="match status" value="1"/>
</dbReference>
<evidence type="ECO:0000256" key="5">
    <source>
        <dbReference type="HAMAP-Rule" id="MF_00029"/>
    </source>
</evidence>
<dbReference type="InterPro" id="IPR022309">
    <property type="entry name" value="Ribosomal_Se8/biogenesis_NSA2"/>
</dbReference>
<dbReference type="GO" id="GO:0005840">
    <property type="term" value="C:ribosome"/>
    <property type="evidence" value="ECO:0007669"/>
    <property type="project" value="UniProtKB-KW"/>
</dbReference>
<evidence type="ECO:0000256" key="6">
    <source>
        <dbReference type="SAM" id="MobiDB-lite"/>
    </source>
</evidence>
<evidence type="ECO:0000256" key="4">
    <source>
        <dbReference type="ARBA" id="ARBA00035277"/>
    </source>
</evidence>
<dbReference type="EMBL" id="LT158599">
    <property type="protein sequence ID" value="CVK31760.1"/>
    <property type="molecule type" value="Genomic_DNA"/>
</dbReference>
<protein>
    <recommendedName>
        <fullName evidence="4 5">Small ribosomal subunit protein eS8</fullName>
    </recommendedName>
</protein>
<gene>
    <name evidence="5 7" type="primary">rps8e</name>
    <name evidence="8" type="ORF">HQQ74_10825</name>
    <name evidence="7" type="ORF">MMAB1_0543</name>
</gene>
<dbReference type="GO" id="GO:0003735">
    <property type="term" value="F:structural constituent of ribosome"/>
    <property type="evidence" value="ECO:0007669"/>
    <property type="project" value="InterPro"/>
</dbReference>
<dbReference type="AlphaFoldDB" id="A0A0X3BIX6"/>
<evidence type="ECO:0000313" key="9">
    <source>
        <dbReference type="Proteomes" id="UP000069850"/>
    </source>
</evidence>
<dbReference type="EMBL" id="JABMJE010000233">
    <property type="protein sequence ID" value="NQS79168.1"/>
    <property type="molecule type" value="Genomic_DNA"/>
</dbReference>
<dbReference type="GO" id="GO:1990904">
    <property type="term" value="C:ribonucleoprotein complex"/>
    <property type="evidence" value="ECO:0007669"/>
    <property type="project" value="UniProtKB-KW"/>
</dbReference>
<dbReference type="InterPro" id="IPR001047">
    <property type="entry name" value="Ribosomal_eS8"/>
</dbReference>
<dbReference type="NCBIfam" id="TIGR00307">
    <property type="entry name" value="eS8"/>
    <property type="match status" value="1"/>
</dbReference>
<dbReference type="Proteomes" id="UP000737555">
    <property type="component" value="Unassembled WGS sequence"/>
</dbReference>
<reference evidence="7 9" key="1">
    <citation type="submission" date="2016-01" db="EMBL/GenBank/DDBJ databases">
        <authorList>
            <person name="Manzoor S."/>
        </authorList>
    </citation>
    <scope>NUCLEOTIDE SEQUENCE [LARGE SCALE GENOMIC DNA]</scope>
    <source>
        <strain evidence="7">Methanoculleus sp MAB1</strain>
    </source>
</reference>